<dbReference type="InterPro" id="IPR011608">
    <property type="entry name" value="PRD"/>
</dbReference>
<dbReference type="InterPro" id="IPR036634">
    <property type="entry name" value="PRD_sf"/>
</dbReference>
<evidence type="ECO:0000256" key="1">
    <source>
        <dbReference type="ARBA" id="ARBA00022737"/>
    </source>
</evidence>
<sequence length="431" mass="49700">MSLDTHPVPELSGQQRRCHVLLMLYAPLPAVQLETISQINGTDLPTTRQDIAEVNREIQRLHHLDILAFGEDTCQLQGTLLDQRLCLFHGLRRALRTSPQFIADHFTPWLHQSLQTHAFADDRFRQQQLTTLIQQCAVQLGREFSERDQEFLRLYLQYCLWQNATQRDTPFSPVAFDTLQSEWLRDKPEYLAASCLFSQLQQLSSGLLAEGERDFFTLLLRLLRNHSYHSSGSDEDQRLMHQIERVVENFQDVAGMKFSSDEGLIRQLFAHLGPAIERCHFAIGIDNLLQDEVTRMYPRLVRTTREALEDFQQEYRICLSEEEIGLVAVMFGAWLMQGNALQEKQILLLTHDNPQLEEAVEQQIREATLLPLNIKYQTLTEFQQCGAPDGVAMIVTPYATRITDADPLVIHTQLPLAKEQRKRIRSLLEAP</sequence>
<dbReference type="Gene3D" id="1.10.1790.10">
    <property type="entry name" value="PRD domain"/>
    <property type="match status" value="1"/>
</dbReference>
<proteinExistence type="predicted"/>
<dbReference type="PROSITE" id="PS51372">
    <property type="entry name" value="PRD_2"/>
    <property type="match status" value="1"/>
</dbReference>
<dbReference type="EMBL" id="RCZD01000003">
    <property type="protein sequence ID" value="TPG63205.1"/>
    <property type="molecule type" value="Genomic_DNA"/>
</dbReference>
<dbReference type="Pfam" id="PF00874">
    <property type="entry name" value="PRD"/>
    <property type="match status" value="1"/>
</dbReference>
<dbReference type="SUPFAM" id="SSF63520">
    <property type="entry name" value="PTS-regulatory domain, PRD"/>
    <property type="match status" value="1"/>
</dbReference>
<evidence type="ECO:0000313" key="4">
    <source>
        <dbReference type="Proteomes" id="UP000317663"/>
    </source>
</evidence>
<protein>
    <submittedName>
        <fullName evidence="3">Stationary phase inducible protein CsiE</fullName>
    </submittedName>
</protein>
<evidence type="ECO:0000259" key="2">
    <source>
        <dbReference type="PROSITE" id="PS51372"/>
    </source>
</evidence>
<dbReference type="RefSeq" id="WP_140470968.1">
    <property type="nucleotide sequence ID" value="NZ_RCZD01000003.1"/>
</dbReference>
<reference evidence="3 4" key="1">
    <citation type="journal article" date="2019" name="Environ. Microbiol.">
        <title>Species interactions and distinct microbial communities in high Arctic permafrost affected cryosols are associated with the CH4 and CO2 gas fluxes.</title>
        <authorList>
            <person name="Altshuler I."/>
            <person name="Hamel J."/>
            <person name="Turney S."/>
            <person name="Magnuson E."/>
            <person name="Levesque R."/>
            <person name="Greer C."/>
            <person name="Whyte L.G."/>
        </authorList>
    </citation>
    <scope>NUCLEOTIDE SEQUENCE [LARGE SCALE GENOMIC DNA]</scope>
    <source>
        <strain evidence="3 4">E4</strain>
    </source>
</reference>
<dbReference type="Proteomes" id="UP000317663">
    <property type="component" value="Unassembled WGS sequence"/>
</dbReference>
<dbReference type="OrthoDB" id="6415323at2"/>
<dbReference type="InterPro" id="IPR050661">
    <property type="entry name" value="BglG_antiterminators"/>
</dbReference>
<evidence type="ECO:0000313" key="3">
    <source>
        <dbReference type="EMBL" id="TPG63205.1"/>
    </source>
</evidence>
<dbReference type="GO" id="GO:0006355">
    <property type="term" value="P:regulation of DNA-templated transcription"/>
    <property type="evidence" value="ECO:0007669"/>
    <property type="project" value="InterPro"/>
</dbReference>
<organism evidence="3 4">
    <name type="scientific">Ewingella americana</name>
    <dbReference type="NCBI Taxonomy" id="41202"/>
    <lineage>
        <taxon>Bacteria</taxon>
        <taxon>Pseudomonadati</taxon>
        <taxon>Pseudomonadota</taxon>
        <taxon>Gammaproteobacteria</taxon>
        <taxon>Enterobacterales</taxon>
        <taxon>Yersiniaceae</taxon>
        <taxon>Ewingella</taxon>
    </lineage>
</organism>
<name>A0A502GN39_9GAMM</name>
<comment type="caution">
    <text evidence="3">The sequence shown here is derived from an EMBL/GenBank/DDBJ whole genome shotgun (WGS) entry which is preliminary data.</text>
</comment>
<gene>
    <name evidence="3" type="primary">csiE</name>
    <name evidence="3" type="ORF">EAH77_06385</name>
</gene>
<dbReference type="PANTHER" id="PTHR30185">
    <property type="entry name" value="CRYPTIC BETA-GLUCOSIDE BGL OPERON ANTITERMINATOR"/>
    <property type="match status" value="1"/>
</dbReference>
<dbReference type="PANTHER" id="PTHR30185:SF14">
    <property type="entry name" value="STATIONARY PHASE-INDUCIBLE PROTEIN CSIE-RELATED"/>
    <property type="match status" value="1"/>
</dbReference>
<dbReference type="AlphaFoldDB" id="A0A502GN39"/>
<keyword evidence="4" id="KW-1185">Reference proteome</keyword>
<accession>A0A502GN39</accession>
<feature type="domain" description="PRD" evidence="2">
    <location>
        <begin position="234"/>
        <end position="341"/>
    </location>
</feature>
<dbReference type="NCBIfam" id="NF008597">
    <property type="entry name" value="PRK11564.1"/>
    <property type="match status" value="1"/>
</dbReference>
<keyword evidence="1" id="KW-0677">Repeat</keyword>